<gene>
    <name evidence="12" type="ORF">NKR19_g2604</name>
</gene>
<feature type="transmembrane region" description="Helical" evidence="11">
    <location>
        <begin position="66"/>
        <end position="84"/>
    </location>
</feature>
<dbReference type="GO" id="GO:0009881">
    <property type="term" value="F:photoreceptor activity"/>
    <property type="evidence" value="ECO:0007669"/>
    <property type="project" value="UniProtKB-KW"/>
</dbReference>
<keyword evidence="13" id="KW-1185">Reference proteome</keyword>
<dbReference type="PANTHER" id="PTHR28286:SF2">
    <property type="entry name" value="BACTERIORHODOPSIN _OPSIN, NOPA (EUROFUNG)"/>
    <property type="match status" value="1"/>
</dbReference>
<organism evidence="12 13">
    <name type="scientific">Coniochaeta hoffmannii</name>
    <dbReference type="NCBI Taxonomy" id="91930"/>
    <lineage>
        <taxon>Eukaryota</taxon>
        <taxon>Fungi</taxon>
        <taxon>Dikarya</taxon>
        <taxon>Ascomycota</taxon>
        <taxon>Pezizomycotina</taxon>
        <taxon>Sordariomycetes</taxon>
        <taxon>Sordariomycetidae</taxon>
        <taxon>Coniochaetales</taxon>
        <taxon>Coniochaetaceae</taxon>
        <taxon>Coniochaeta</taxon>
    </lineage>
</organism>
<keyword evidence="5 11" id="KW-0812">Transmembrane</keyword>
<dbReference type="SUPFAM" id="SSF81321">
    <property type="entry name" value="Family A G protein-coupled receptor-like"/>
    <property type="match status" value="1"/>
</dbReference>
<evidence type="ECO:0000313" key="12">
    <source>
        <dbReference type="EMBL" id="KAJ9161051.1"/>
    </source>
</evidence>
<feature type="transmembrane region" description="Helical" evidence="11">
    <location>
        <begin position="174"/>
        <end position="193"/>
    </location>
</feature>
<keyword evidence="6" id="KW-0681">Retinal protein</keyword>
<dbReference type="GO" id="GO:0005216">
    <property type="term" value="F:monoatomic ion channel activity"/>
    <property type="evidence" value="ECO:0007669"/>
    <property type="project" value="InterPro"/>
</dbReference>
<evidence type="ECO:0000256" key="9">
    <source>
        <dbReference type="ARBA" id="ARBA00023136"/>
    </source>
</evidence>
<sequence>MIDPTSTWAFGGGGGVKPIPTVIPAPEFEHLHHVGHITLWVAFAVFALSTATFSLLSWNIPVSKRLYHVLSTLVVLTATVSYFAMASGDGVSYKCESVTDHHDNVPDTSHIVCRQIYWARYVDWTITTPLLLAQLCVLAGVDGAHTLMAGAASLVMTLSASFAAYGNKHTAQKWGWFTISVLAYVFVIWHVAVNGGRTAKVKGDKVAKVFGGLAAYEFVLWTIYPIVWAVAEGAHKTSVDTGIVVYAVLDILSKVGFGFWLLTAQRQTPEAQVEVDGYWSAGLTSEGRIRIGDPDA</sequence>
<evidence type="ECO:0000256" key="4">
    <source>
        <dbReference type="ARBA" id="ARBA00022606"/>
    </source>
</evidence>
<keyword evidence="7 11" id="KW-1133">Transmembrane helix</keyword>
<evidence type="ECO:0000256" key="6">
    <source>
        <dbReference type="ARBA" id="ARBA00022925"/>
    </source>
</evidence>
<dbReference type="EMBL" id="JANBVN010000027">
    <property type="protein sequence ID" value="KAJ9161051.1"/>
    <property type="molecule type" value="Genomic_DNA"/>
</dbReference>
<dbReference type="PROSITE" id="PS00950">
    <property type="entry name" value="BACTERIAL_OPSIN_1"/>
    <property type="match status" value="1"/>
</dbReference>
<dbReference type="Pfam" id="PF01036">
    <property type="entry name" value="Bac_rhodopsin"/>
    <property type="match status" value="1"/>
</dbReference>
<dbReference type="InterPro" id="IPR001425">
    <property type="entry name" value="Arc/bac/fun_rhodopsins"/>
</dbReference>
<dbReference type="SMART" id="SM01021">
    <property type="entry name" value="Bac_rhodopsin"/>
    <property type="match status" value="1"/>
</dbReference>
<dbReference type="PRINTS" id="PR00251">
    <property type="entry name" value="BACTRLOPSIN"/>
</dbReference>
<dbReference type="GO" id="GO:0007602">
    <property type="term" value="P:phototransduction"/>
    <property type="evidence" value="ECO:0007669"/>
    <property type="project" value="UniProtKB-KW"/>
</dbReference>
<reference evidence="12" key="1">
    <citation type="submission" date="2022-07" db="EMBL/GenBank/DDBJ databases">
        <title>Fungi with potential for degradation of polypropylene.</title>
        <authorList>
            <person name="Gostincar C."/>
        </authorList>
    </citation>
    <scope>NUCLEOTIDE SEQUENCE</scope>
    <source>
        <strain evidence="12">EXF-13287</strain>
    </source>
</reference>
<feature type="transmembrane region" description="Helical" evidence="11">
    <location>
        <begin position="37"/>
        <end position="60"/>
    </location>
</feature>
<dbReference type="GO" id="GO:0005783">
    <property type="term" value="C:endoplasmic reticulum"/>
    <property type="evidence" value="ECO:0007669"/>
    <property type="project" value="TreeGrafter"/>
</dbReference>
<evidence type="ECO:0000313" key="13">
    <source>
        <dbReference type="Proteomes" id="UP001174691"/>
    </source>
</evidence>
<keyword evidence="9 11" id="KW-0472">Membrane</keyword>
<dbReference type="CDD" id="cd15028">
    <property type="entry name" value="7tm_Opsin-1_euk"/>
    <property type="match status" value="1"/>
</dbReference>
<evidence type="ECO:0000256" key="10">
    <source>
        <dbReference type="ARBA" id="ARBA00023170"/>
    </source>
</evidence>
<accession>A0AA38SA51</accession>
<comment type="caution">
    <text evidence="12">The sequence shown here is derived from an EMBL/GenBank/DDBJ whole genome shotgun (WGS) entry which is preliminary data.</text>
</comment>
<feature type="transmembrane region" description="Helical" evidence="11">
    <location>
        <begin position="213"/>
        <end position="231"/>
    </location>
</feature>
<evidence type="ECO:0000256" key="8">
    <source>
        <dbReference type="ARBA" id="ARBA00022991"/>
    </source>
</evidence>
<evidence type="ECO:0000256" key="2">
    <source>
        <dbReference type="ARBA" id="ARBA00008130"/>
    </source>
</evidence>
<evidence type="ECO:0000256" key="11">
    <source>
        <dbReference type="SAM" id="Phobius"/>
    </source>
</evidence>
<comment type="similarity">
    <text evidence="2">Belongs to the archaeal/bacterial/fungal opsin family.</text>
</comment>
<dbReference type="InterPro" id="IPR018229">
    <property type="entry name" value="Rhodopsin_retinal_BS"/>
</dbReference>
<keyword evidence="10" id="KW-0675">Receptor</keyword>
<keyword evidence="3" id="KW-0600">Photoreceptor protein</keyword>
<dbReference type="PROSITE" id="PS00327">
    <property type="entry name" value="BACTERIAL_OPSIN_RET"/>
    <property type="match status" value="1"/>
</dbReference>
<evidence type="ECO:0000256" key="7">
    <source>
        <dbReference type="ARBA" id="ARBA00022989"/>
    </source>
</evidence>
<evidence type="ECO:0000256" key="1">
    <source>
        <dbReference type="ARBA" id="ARBA00004141"/>
    </source>
</evidence>
<dbReference type="GO" id="GO:0005886">
    <property type="term" value="C:plasma membrane"/>
    <property type="evidence" value="ECO:0007669"/>
    <property type="project" value="TreeGrafter"/>
</dbReference>
<dbReference type="AlphaFoldDB" id="A0AA38SA51"/>
<comment type="subcellular location">
    <subcellularLocation>
        <location evidence="1">Membrane</location>
        <topology evidence="1">Multi-pass membrane protein</topology>
    </subcellularLocation>
</comment>
<keyword evidence="4" id="KW-0716">Sensory transduction</keyword>
<proteinExistence type="inferred from homology"/>
<dbReference type="Proteomes" id="UP001174691">
    <property type="component" value="Unassembled WGS sequence"/>
</dbReference>
<protein>
    <submittedName>
        <fullName evidence="12">New eukaryotic opsin-1</fullName>
    </submittedName>
</protein>
<evidence type="ECO:0000256" key="3">
    <source>
        <dbReference type="ARBA" id="ARBA00022543"/>
    </source>
</evidence>
<keyword evidence="8" id="KW-0157">Chromophore</keyword>
<feature type="transmembrane region" description="Helical" evidence="11">
    <location>
        <begin position="243"/>
        <end position="262"/>
    </location>
</feature>
<dbReference type="FunFam" id="1.20.1070.10:FF:000160">
    <property type="entry name" value="Related to Opsin-1"/>
    <property type="match status" value="1"/>
</dbReference>
<name>A0AA38SA51_9PEZI</name>
<evidence type="ECO:0000256" key="5">
    <source>
        <dbReference type="ARBA" id="ARBA00022692"/>
    </source>
</evidence>
<dbReference type="Gene3D" id="1.20.1070.10">
    <property type="entry name" value="Rhodopsin 7-helix transmembrane proteins"/>
    <property type="match status" value="1"/>
</dbReference>
<dbReference type="PANTHER" id="PTHR28286">
    <property type="match status" value="1"/>
</dbReference>